<dbReference type="EMBL" id="SADV01000030">
    <property type="protein sequence ID" value="TQR28418.1"/>
    <property type="molecule type" value="Genomic_DNA"/>
</dbReference>
<protein>
    <recommendedName>
        <fullName evidence="4">DUF4181 domain-containing protein</fullName>
    </recommendedName>
</protein>
<keyword evidence="1" id="KW-1133">Transmembrane helix</keyword>
<accession>A0A544U8I9</accession>
<dbReference type="AlphaFoldDB" id="A0A544U8I9"/>
<gene>
    <name evidence="2" type="ORF">C7Y47_22000</name>
</gene>
<sequence>MTSFKDKLDKELGEAPRFSQQLQERILHDVVQQNKQPSRWQYPTIFIGAVVTILILIVIGPWKQVDTSRHATIIELAQHEVKQFTIARNQEEDSFKAGRTGWIIVQQAYKKDSETRLIANMLQKAVKSKMDNDYYAFRDVWVEFDNGHASQLKMFLNDGQLAFSDRHTNVFYKVKDDDTASAFIALMQKDEKDFSFGKIFTFLIIAFLLGWLLEKAIRKKFSIPKKPKYINTSHQRTTYIAKFIQGATLILFNINGWFLYTAAFCIFLTVAIVSTIMIDYYYGREEKRHYVSVGSFALVPLIIVFIIYFL</sequence>
<evidence type="ECO:0008006" key="4">
    <source>
        <dbReference type="Google" id="ProtNLM"/>
    </source>
</evidence>
<organism evidence="2 3">
    <name type="scientific">Lysinibacillus sphaericus</name>
    <name type="common">Bacillus sphaericus</name>
    <dbReference type="NCBI Taxonomy" id="1421"/>
    <lineage>
        <taxon>Bacteria</taxon>
        <taxon>Bacillati</taxon>
        <taxon>Bacillota</taxon>
        <taxon>Bacilli</taxon>
        <taxon>Bacillales</taxon>
        <taxon>Bacillaceae</taxon>
        <taxon>Lysinibacillus</taxon>
    </lineage>
</organism>
<feature type="transmembrane region" description="Helical" evidence="1">
    <location>
        <begin position="257"/>
        <end position="278"/>
    </location>
</feature>
<evidence type="ECO:0000313" key="3">
    <source>
        <dbReference type="Proteomes" id="UP000317944"/>
    </source>
</evidence>
<feature type="transmembrane region" description="Helical" evidence="1">
    <location>
        <begin position="40"/>
        <end position="59"/>
    </location>
</feature>
<dbReference type="Proteomes" id="UP000317944">
    <property type="component" value="Unassembled WGS sequence"/>
</dbReference>
<evidence type="ECO:0000313" key="2">
    <source>
        <dbReference type="EMBL" id="TQR28418.1"/>
    </source>
</evidence>
<dbReference type="OrthoDB" id="2729586at2"/>
<feature type="transmembrane region" description="Helical" evidence="1">
    <location>
        <begin position="290"/>
        <end position="309"/>
    </location>
</feature>
<reference evidence="2 3" key="1">
    <citation type="submission" date="2018-03" db="EMBL/GenBank/DDBJ databases">
        <title>Aerobic endospore-forming bacteria genome sequencing and assembly.</title>
        <authorList>
            <person name="Cavalcante D.A."/>
            <person name="Driks A."/>
            <person name="Putonti C."/>
            <person name="De-Souza M.T."/>
        </authorList>
    </citation>
    <scope>NUCLEOTIDE SEQUENCE [LARGE SCALE GENOMIC DNA]</scope>
    <source>
        <strain evidence="2 3">SDF0037</strain>
    </source>
</reference>
<feature type="transmembrane region" description="Helical" evidence="1">
    <location>
        <begin position="196"/>
        <end position="213"/>
    </location>
</feature>
<proteinExistence type="predicted"/>
<name>A0A544U8I9_LYSSH</name>
<dbReference type="RefSeq" id="WP_142510689.1">
    <property type="nucleotide sequence ID" value="NZ_SADV01000030.1"/>
</dbReference>
<evidence type="ECO:0000256" key="1">
    <source>
        <dbReference type="SAM" id="Phobius"/>
    </source>
</evidence>
<keyword evidence="1" id="KW-0472">Membrane</keyword>
<comment type="caution">
    <text evidence="2">The sequence shown here is derived from an EMBL/GenBank/DDBJ whole genome shotgun (WGS) entry which is preliminary data.</text>
</comment>
<keyword evidence="1" id="KW-0812">Transmembrane</keyword>